<dbReference type="EMBL" id="FSRA01000002">
    <property type="protein sequence ID" value="SIO55203.1"/>
    <property type="molecule type" value="Genomic_DNA"/>
</dbReference>
<evidence type="ECO:0000313" key="1">
    <source>
        <dbReference type="EMBL" id="SIO55203.1"/>
    </source>
</evidence>
<dbReference type="STRING" id="536979.SAMN04488055_5737"/>
<gene>
    <name evidence="1" type="ORF">SAMN04488055_5737</name>
</gene>
<accession>A0A1N6KFH2</accession>
<name>A0A1N6KFH2_9BACT</name>
<dbReference type="AlphaFoldDB" id="A0A1N6KFH2"/>
<proteinExistence type="predicted"/>
<protein>
    <submittedName>
        <fullName evidence="1">Uncharacterized protein</fullName>
    </submittedName>
</protein>
<evidence type="ECO:0000313" key="2">
    <source>
        <dbReference type="Proteomes" id="UP000185003"/>
    </source>
</evidence>
<dbReference type="Proteomes" id="UP000185003">
    <property type="component" value="Unassembled WGS sequence"/>
</dbReference>
<keyword evidence="2" id="KW-1185">Reference proteome</keyword>
<organism evidence="1 2">
    <name type="scientific">Chitinophaga niabensis</name>
    <dbReference type="NCBI Taxonomy" id="536979"/>
    <lineage>
        <taxon>Bacteria</taxon>
        <taxon>Pseudomonadati</taxon>
        <taxon>Bacteroidota</taxon>
        <taxon>Chitinophagia</taxon>
        <taxon>Chitinophagales</taxon>
        <taxon>Chitinophagaceae</taxon>
        <taxon>Chitinophaga</taxon>
    </lineage>
</organism>
<dbReference type="OrthoDB" id="653988at2"/>
<dbReference type="RefSeq" id="WP_074242934.1">
    <property type="nucleotide sequence ID" value="NZ_FSRA01000002.1"/>
</dbReference>
<sequence>MQDIEPFYNWRHLYTAEEDELSPFYGREYSEFEYSNTIYNYYIHPQWDDFGAPNLYMKILFVDYQFNYAIIELMGEWNDAVENNIMTLKRDIIDLMTAQGIYKFIFIGENVLNFYSSDDCYYEEWWEDIRDEGGWIVLLNTPRQTRDEFESARLYNYVHLLDEPKWRTFLPQHLFNLVDNSMMKLLE</sequence>
<reference evidence="2" key="1">
    <citation type="submission" date="2016-11" db="EMBL/GenBank/DDBJ databases">
        <authorList>
            <person name="Varghese N."/>
            <person name="Submissions S."/>
        </authorList>
    </citation>
    <scope>NUCLEOTIDE SEQUENCE [LARGE SCALE GENOMIC DNA]</scope>
    <source>
        <strain evidence="2">DSM 24787</strain>
    </source>
</reference>